<reference evidence="2 3" key="1">
    <citation type="submission" date="2016-12" db="EMBL/GenBank/DDBJ databases">
        <title>Trade-off between light-utilization and light-protection in marine flavobacteria.</title>
        <authorList>
            <person name="Kumagai Y."/>
            <person name="Yoshizawa S."/>
            <person name="Kogure K."/>
            <person name="Iwasaki W."/>
        </authorList>
    </citation>
    <scope>NUCLEOTIDE SEQUENCE [LARGE SCALE GENOMIC DNA]</scope>
    <source>
        <strain evidence="2 3">KCTC 12100</strain>
    </source>
</reference>
<evidence type="ECO:0000313" key="3">
    <source>
        <dbReference type="Proteomes" id="UP000247345"/>
    </source>
</evidence>
<dbReference type="OrthoDB" id="4558460at2"/>
<protein>
    <recommendedName>
        <fullName evidence="1">DUF4145 domain-containing protein</fullName>
    </recommendedName>
</protein>
<accession>A0A2P6C8K3</accession>
<dbReference type="AlphaFoldDB" id="A0A2P6C8K3"/>
<dbReference type="InterPro" id="IPR025285">
    <property type="entry name" value="DUF4145"/>
</dbReference>
<keyword evidence="3" id="KW-1185">Reference proteome</keyword>
<evidence type="ECO:0000259" key="1">
    <source>
        <dbReference type="Pfam" id="PF13643"/>
    </source>
</evidence>
<dbReference type="Proteomes" id="UP000247345">
    <property type="component" value="Unassembled WGS sequence"/>
</dbReference>
<organism evidence="2 3">
    <name type="scientific">Polaribacter butkevichii</name>
    <dbReference type="NCBI Taxonomy" id="218490"/>
    <lineage>
        <taxon>Bacteria</taxon>
        <taxon>Pseudomonadati</taxon>
        <taxon>Bacteroidota</taxon>
        <taxon>Flavobacteriia</taxon>
        <taxon>Flavobacteriales</taxon>
        <taxon>Flavobacteriaceae</taxon>
    </lineage>
</organism>
<feature type="domain" description="DUF4145" evidence="1">
    <location>
        <begin position="127"/>
        <end position="212"/>
    </location>
</feature>
<comment type="caution">
    <text evidence="2">The sequence shown here is derived from an EMBL/GenBank/DDBJ whole genome shotgun (WGS) entry which is preliminary data.</text>
</comment>
<evidence type="ECO:0000313" key="2">
    <source>
        <dbReference type="EMBL" id="PQJ69254.1"/>
    </source>
</evidence>
<dbReference type="RefSeq" id="WP_105050185.1">
    <property type="nucleotide sequence ID" value="NZ_CP150661.1"/>
</dbReference>
<sequence>MRFNRKIWLNWKTKKPCPTCETGVLLSNNKANQLRNETNKSEEMNSYGGYHYSDYVFSIHYECSECKETVVASGEMSEENYPSDEEIGIQRSFMPVSFYPAPKIISIPKSCPKSVSNVLNKSFGLYWMDLSSCANKIRIVVEVLLDELNVPKQHQTKKGLKDTQLHQRIEVYEKTNQEVGGFLLAIKWIGNAGSHYADITKENILDAYELLEYSLEQLFTDKKDALVKLRDEINQTKKPRKK</sequence>
<dbReference type="EMBL" id="MSCK01000002">
    <property type="protein sequence ID" value="PQJ69254.1"/>
    <property type="molecule type" value="Genomic_DNA"/>
</dbReference>
<gene>
    <name evidence="2" type="ORF">BTO14_14625</name>
</gene>
<name>A0A2P6C8K3_9FLAO</name>
<proteinExistence type="predicted"/>
<dbReference type="Pfam" id="PF13643">
    <property type="entry name" value="DUF4145"/>
    <property type="match status" value="1"/>
</dbReference>